<reference evidence="3 4" key="1">
    <citation type="journal article" date="2013" name="Stand. Genomic Sci.">
        <title>Genomic Encyclopedia of Type Strains, Phase I: The one thousand microbial genomes (KMG-I) project.</title>
        <authorList>
            <person name="Kyrpides N.C."/>
            <person name="Woyke T."/>
            <person name="Eisen J.A."/>
            <person name="Garrity G."/>
            <person name="Lilburn T.G."/>
            <person name="Beck B.J."/>
            <person name="Whitman W.B."/>
            <person name="Hugenholtz P."/>
            <person name="Klenk H.P."/>
        </authorList>
    </citation>
    <scope>NUCLEOTIDE SEQUENCE [LARGE SCALE GENOMIC DNA]</scope>
    <source>
        <strain evidence="3 4">DSM 45044</strain>
    </source>
</reference>
<keyword evidence="2" id="KW-0732">Signal</keyword>
<evidence type="ECO:0000313" key="4">
    <source>
        <dbReference type="Proteomes" id="UP000321617"/>
    </source>
</evidence>
<feature type="signal peptide" evidence="2">
    <location>
        <begin position="1"/>
        <end position="26"/>
    </location>
</feature>
<feature type="region of interest" description="Disordered" evidence="1">
    <location>
        <begin position="159"/>
        <end position="213"/>
    </location>
</feature>
<evidence type="ECO:0000313" key="3">
    <source>
        <dbReference type="EMBL" id="TWJ16067.1"/>
    </source>
</evidence>
<gene>
    <name evidence="3" type="ORF">LX16_1789</name>
</gene>
<dbReference type="Proteomes" id="UP000321617">
    <property type="component" value="Unassembled WGS sequence"/>
</dbReference>
<evidence type="ECO:0008006" key="5">
    <source>
        <dbReference type="Google" id="ProtNLM"/>
    </source>
</evidence>
<feature type="chain" id="PRO_5039056740" description="Neocarzinostatin family protein" evidence="2">
    <location>
        <begin position="27"/>
        <end position="213"/>
    </location>
</feature>
<sequence length="213" mass="21147">MRTMGRSAALSSLAVLCTLGVASAAAATPAETPTGTQTCQVAPHSGALFDAAQAVVDIGAHLSCGGLTVDLDAYAAATDCGPAVSGSTTDPATGAFVHTSTIRCQVTGAGLIRMGSDVTAVNGHGGTVNSSRSTTTTGMAGQTLIVTAAVTVQPFYDRAGRPPSVRTSVGAAQPGRPEVTLTTGGSDTVADRRTDPPLRVPTVPGRAMPQQAI</sequence>
<evidence type="ECO:0000256" key="2">
    <source>
        <dbReference type="SAM" id="SignalP"/>
    </source>
</evidence>
<proteinExistence type="predicted"/>
<accession>A0A562VE26</accession>
<dbReference type="RefSeq" id="WP_147135832.1">
    <property type="nucleotide sequence ID" value="NZ_BAABIJ010000001.1"/>
</dbReference>
<dbReference type="AlphaFoldDB" id="A0A562VE26"/>
<protein>
    <recommendedName>
        <fullName evidence="5">Neocarzinostatin family protein</fullName>
    </recommendedName>
</protein>
<evidence type="ECO:0000256" key="1">
    <source>
        <dbReference type="SAM" id="MobiDB-lite"/>
    </source>
</evidence>
<name>A0A562VE26_9ACTN</name>
<keyword evidence="4" id="KW-1185">Reference proteome</keyword>
<comment type="caution">
    <text evidence="3">The sequence shown here is derived from an EMBL/GenBank/DDBJ whole genome shotgun (WGS) entry which is preliminary data.</text>
</comment>
<dbReference type="EMBL" id="VLLL01000005">
    <property type="protein sequence ID" value="TWJ16067.1"/>
    <property type="molecule type" value="Genomic_DNA"/>
</dbReference>
<organism evidence="3 4">
    <name type="scientific">Stackebrandtia albiflava</name>
    <dbReference type="NCBI Taxonomy" id="406432"/>
    <lineage>
        <taxon>Bacteria</taxon>
        <taxon>Bacillati</taxon>
        <taxon>Actinomycetota</taxon>
        <taxon>Actinomycetes</taxon>
        <taxon>Glycomycetales</taxon>
        <taxon>Glycomycetaceae</taxon>
        <taxon>Stackebrandtia</taxon>
    </lineage>
</organism>